<dbReference type="PANTHER" id="PTHR43393:SF1">
    <property type="entry name" value="PYRIMIDINE_PURINE NUCLEOTIDE 5'-MONOPHOSPHATE NUCLEOSIDASE"/>
    <property type="match status" value="1"/>
</dbReference>
<sequence>MSQKVTASVHPAGSLDVLSKYEVSLLTDPAHKPLKDIFRLCALAVLNTGSDSDNSQEILNAHKDFEVEILQNDRGVKLKVINAPASAFVDGEMIRGIQEHLFSTLRDLIYSHQQVLHSGRFDLSSSEDITSANFHILRNAGVLNPVNTLNLVVCWGGHAISREEYDYTKEVGYQLGLRNFDICTGCGPGAMKGPMKGAAVAHAKQRILDSRFIGISEPGIIAAEAPNPIVNKLVIMPDIEKRLEAFARLGHAIVVFPGGVGTAEELFYLLGLLLHPKNIDMPFPVILTGPEKSQDYFLSIREFVLKTLGETAAQKIQIIINDPEKVAQVISQDVKPVREYRKQNNDAFFFNWQLHIPESFQQPFSATHDDMASLNLSQQQPLHELAANIRRAFSGIVAGNVKAEGIAAISQFGPFKLKGDQEIMAELDRVLRSFVEQKRMKIGDEEYHPCYQLV</sequence>
<dbReference type="Gene3D" id="3.40.50.450">
    <property type="match status" value="1"/>
</dbReference>
<proteinExistence type="predicted"/>
<evidence type="ECO:0000256" key="1">
    <source>
        <dbReference type="ARBA" id="ARBA00000274"/>
    </source>
</evidence>
<dbReference type="Pfam" id="PF14793">
    <property type="entry name" value="DUF4478"/>
    <property type="match status" value="1"/>
</dbReference>
<dbReference type="InterPro" id="IPR037153">
    <property type="entry name" value="PpnN-like_sf"/>
</dbReference>
<dbReference type="AlphaFoldDB" id="A0AA51RVF7"/>
<protein>
    <recommendedName>
        <fullName evidence="3">AMP nucleosidase</fullName>
        <ecNumber evidence="2">3.2.2.4</ecNumber>
    </recommendedName>
    <alternativeName>
        <fullName evidence="3">AMP nucleosidase</fullName>
    </alternativeName>
</protein>
<dbReference type="GO" id="GO:0005829">
    <property type="term" value="C:cytosol"/>
    <property type="evidence" value="ECO:0007669"/>
    <property type="project" value="TreeGrafter"/>
</dbReference>
<keyword evidence="6" id="KW-0326">Glycosidase</keyword>
<evidence type="ECO:0000313" key="6">
    <source>
        <dbReference type="EMBL" id="WMS88337.1"/>
    </source>
</evidence>
<feature type="domain" description="Pyrimidine/purine nucleotide 5'-monophosphate nucleosidase N-terminal" evidence="5">
    <location>
        <begin position="8"/>
        <end position="114"/>
    </location>
</feature>
<comment type="catalytic activity">
    <reaction evidence="1">
        <text>AMP + H2O = D-ribose 5-phosphate + adenine</text>
        <dbReference type="Rhea" id="RHEA:20129"/>
        <dbReference type="ChEBI" id="CHEBI:15377"/>
        <dbReference type="ChEBI" id="CHEBI:16708"/>
        <dbReference type="ChEBI" id="CHEBI:78346"/>
        <dbReference type="ChEBI" id="CHEBI:456215"/>
        <dbReference type="EC" id="3.2.2.4"/>
    </reaction>
</comment>
<evidence type="ECO:0000259" key="4">
    <source>
        <dbReference type="Pfam" id="PF11892"/>
    </source>
</evidence>
<evidence type="ECO:0000256" key="3">
    <source>
        <dbReference type="ARBA" id="ARBA00031983"/>
    </source>
</evidence>
<keyword evidence="7" id="KW-1185">Reference proteome</keyword>
<dbReference type="SUPFAM" id="SSF102405">
    <property type="entry name" value="MCP/YpsA-like"/>
    <property type="match status" value="1"/>
</dbReference>
<dbReference type="Proteomes" id="UP001239782">
    <property type="component" value="Chromosome"/>
</dbReference>
<evidence type="ECO:0000313" key="7">
    <source>
        <dbReference type="Proteomes" id="UP001239782"/>
    </source>
</evidence>
<dbReference type="KEGG" id="plei:Q9312_05310"/>
<dbReference type="InterPro" id="IPR052341">
    <property type="entry name" value="LOG_family_nucleotidases"/>
</dbReference>
<evidence type="ECO:0000256" key="2">
    <source>
        <dbReference type="ARBA" id="ARBA00011985"/>
    </source>
</evidence>
<keyword evidence="6" id="KW-0378">Hydrolase</keyword>
<dbReference type="NCBIfam" id="NF038390">
    <property type="entry name" value="Nsidase_PpnN"/>
    <property type="match status" value="1"/>
</dbReference>
<name>A0AA51RVF7_9GAMM</name>
<feature type="domain" description="Pyrimidine/purine nucleotide 5'-monophosphate nucleosidase C-terminal" evidence="4">
    <location>
        <begin position="335"/>
        <end position="453"/>
    </location>
</feature>
<evidence type="ECO:0000259" key="5">
    <source>
        <dbReference type="Pfam" id="PF14793"/>
    </source>
</evidence>
<dbReference type="Pfam" id="PF11892">
    <property type="entry name" value="PpnN_C"/>
    <property type="match status" value="1"/>
</dbReference>
<gene>
    <name evidence="6" type="primary">ppnN</name>
    <name evidence="6" type="ORF">Q9312_05310</name>
</gene>
<dbReference type="InterPro" id="IPR027820">
    <property type="entry name" value="PpnN_N"/>
</dbReference>
<dbReference type="Pfam" id="PF03641">
    <property type="entry name" value="Lysine_decarbox"/>
    <property type="match status" value="1"/>
</dbReference>
<organism evidence="6 7">
    <name type="scientific">Pleionea litopenaei</name>
    <dbReference type="NCBI Taxonomy" id="3070815"/>
    <lineage>
        <taxon>Bacteria</taxon>
        <taxon>Pseudomonadati</taxon>
        <taxon>Pseudomonadota</taxon>
        <taxon>Gammaproteobacteria</taxon>
        <taxon>Oceanospirillales</taxon>
        <taxon>Pleioneaceae</taxon>
        <taxon>Pleionea</taxon>
    </lineage>
</organism>
<dbReference type="RefSeq" id="WP_309203548.1">
    <property type="nucleotide sequence ID" value="NZ_CP133548.1"/>
</dbReference>
<dbReference type="Gene3D" id="3.30.1850.10">
    <property type="entry name" value="MoCo carrier protein-like"/>
    <property type="match status" value="1"/>
</dbReference>
<accession>A0AA51RVF7</accession>
<dbReference type="EC" id="3.2.2.4" evidence="2"/>
<dbReference type="InterPro" id="IPR031100">
    <property type="entry name" value="LOG_fam"/>
</dbReference>
<dbReference type="InterPro" id="IPR021826">
    <property type="entry name" value="PpnN_C"/>
</dbReference>
<reference evidence="6 7" key="1">
    <citation type="submission" date="2023-08" db="EMBL/GenBank/DDBJ databases">
        <title>Pleionea litopenaei sp. nov., isolated from stomach of juvenile Litopenaeus vannamei.</title>
        <authorList>
            <person name="Rho A.M."/>
            <person name="Hwang C.Y."/>
        </authorList>
    </citation>
    <scope>NUCLEOTIDE SEQUENCE [LARGE SCALE GENOMIC DNA]</scope>
    <source>
        <strain evidence="6 7">HL-JVS1</strain>
    </source>
</reference>
<dbReference type="EMBL" id="CP133548">
    <property type="protein sequence ID" value="WMS88337.1"/>
    <property type="molecule type" value="Genomic_DNA"/>
</dbReference>
<dbReference type="InterPro" id="IPR049788">
    <property type="entry name" value="PpnN"/>
</dbReference>
<dbReference type="PANTHER" id="PTHR43393">
    <property type="entry name" value="CYTOKININ RIBOSIDE 5'-MONOPHOSPHATE PHOSPHORIBOHYDROLASE"/>
    <property type="match status" value="1"/>
</dbReference>
<dbReference type="GO" id="GO:0008714">
    <property type="term" value="F:AMP nucleosidase activity"/>
    <property type="evidence" value="ECO:0007669"/>
    <property type="project" value="UniProtKB-EC"/>
</dbReference>